<protein>
    <submittedName>
        <fullName evidence="2">Uncharacterized protein</fullName>
    </submittedName>
</protein>
<feature type="compositionally biased region" description="Polar residues" evidence="1">
    <location>
        <begin position="118"/>
        <end position="134"/>
    </location>
</feature>
<gene>
    <name evidence="2" type="ORF">SMAX5B_007522</name>
</gene>
<dbReference type="EMBL" id="CP026250">
    <property type="protein sequence ID" value="AWP05808.1"/>
    <property type="molecule type" value="Genomic_DNA"/>
</dbReference>
<dbReference type="Proteomes" id="UP000246464">
    <property type="component" value="Chromosome 8"/>
</dbReference>
<accession>A0A2U9BNU1</accession>
<organism evidence="2 3">
    <name type="scientific">Scophthalmus maximus</name>
    <name type="common">Turbot</name>
    <name type="synonym">Psetta maxima</name>
    <dbReference type="NCBI Taxonomy" id="52904"/>
    <lineage>
        <taxon>Eukaryota</taxon>
        <taxon>Metazoa</taxon>
        <taxon>Chordata</taxon>
        <taxon>Craniata</taxon>
        <taxon>Vertebrata</taxon>
        <taxon>Euteleostomi</taxon>
        <taxon>Actinopterygii</taxon>
        <taxon>Neopterygii</taxon>
        <taxon>Teleostei</taxon>
        <taxon>Neoteleostei</taxon>
        <taxon>Acanthomorphata</taxon>
        <taxon>Carangaria</taxon>
        <taxon>Pleuronectiformes</taxon>
        <taxon>Pleuronectoidei</taxon>
        <taxon>Scophthalmidae</taxon>
        <taxon>Scophthalmus</taxon>
    </lineage>
</organism>
<keyword evidence="3" id="KW-1185">Reference proteome</keyword>
<sequence>MPLNSMNFKGGRGGTRRNTCKVNGQVNGQVPGTVMVNGTDSHNDLPATADTITESPPAGVLNGTKPQYVVNGYVNQRHRGKSMKAAAPRTIRKQGGTVTDAAAGRISSRDISEGVSLNGATSSDTVALPSNSDKTVPEACRSEAAAKNQSRRKKFTFKKRDTDRTTLHRCHHKRGEDWESEIQEVTLTGWEKICFGTRPYGPEDVLHFALRDLTIQQTEAVDLPVTANYSPAAHHPAPVSWSSFYIPTEQDQFADAEE</sequence>
<evidence type="ECO:0000313" key="2">
    <source>
        <dbReference type="EMBL" id="AWP05808.1"/>
    </source>
</evidence>
<evidence type="ECO:0000256" key="1">
    <source>
        <dbReference type="SAM" id="MobiDB-lite"/>
    </source>
</evidence>
<proteinExistence type="predicted"/>
<feature type="region of interest" description="Disordered" evidence="1">
    <location>
        <begin position="115"/>
        <end position="134"/>
    </location>
</feature>
<evidence type="ECO:0000313" key="3">
    <source>
        <dbReference type="Proteomes" id="UP000246464"/>
    </source>
</evidence>
<name>A0A2U9BNU1_SCOMX</name>
<dbReference type="AlphaFoldDB" id="A0A2U9BNU1"/>
<reference evidence="2 3" key="1">
    <citation type="submission" date="2017-12" db="EMBL/GenBank/DDBJ databases">
        <title>Integrating genomic resources of turbot (Scophthalmus maximus) in depth evaluation of genetic and physical mapping variation across individuals.</title>
        <authorList>
            <person name="Martinez P."/>
        </authorList>
    </citation>
    <scope>NUCLEOTIDE SEQUENCE [LARGE SCALE GENOMIC DNA]</scope>
</reference>